<protein>
    <submittedName>
        <fullName evidence="1">Uncharacterized protein</fullName>
    </submittedName>
</protein>
<accession>A0A4V6DFK8</accession>
<reference evidence="1 2" key="1">
    <citation type="journal article" date="2019" name="PLoS ONE">
        <title>Comparative genome analysis indicates high evolutionary potential of pathogenicity genes in Colletotrichum tanaceti.</title>
        <authorList>
            <person name="Lelwala R.V."/>
            <person name="Korhonen P.K."/>
            <person name="Young N.D."/>
            <person name="Scott J.B."/>
            <person name="Ades P.A."/>
            <person name="Gasser R.B."/>
            <person name="Taylor P.W.J."/>
        </authorList>
    </citation>
    <scope>NUCLEOTIDE SEQUENCE [LARGE SCALE GENOMIC DNA]</scope>
    <source>
        <strain evidence="1">BRIP57314</strain>
    </source>
</reference>
<evidence type="ECO:0000313" key="1">
    <source>
        <dbReference type="EMBL" id="TKW49356.1"/>
    </source>
</evidence>
<comment type="caution">
    <text evidence="1">The sequence shown here is derived from an EMBL/GenBank/DDBJ whole genome shotgun (WGS) entry which is preliminary data.</text>
</comment>
<name>A0A4V6DFK8_9PEZI</name>
<dbReference type="EMBL" id="PJEX01000560">
    <property type="protein sequence ID" value="TKW49356.1"/>
    <property type="molecule type" value="Genomic_DNA"/>
</dbReference>
<evidence type="ECO:0000313" key="2">
    <source>
        <dbReference type="Proteomes" id="UP000310108"/>
    </source>
</evidence>
<proteinExistence type="predicted"/>
<dbReference type="AlphaFoldDB" id="A0A4V6DFK8"/>
<organism evidence="1 2">
    <name type="scientific">Colletotrichum tanaceti</name>
    <dbReference type="NCBI Taxonomy" id="1306861"/>
    <lineage>
        <taxon>Eukaryota</taxon>
        <taxon>Fungi</taxon>
        <taxon>Dikarya</taxon>
        <taxon>Ascomycota</taxon>
        <taxon>Pezizomycotina</taxon>
        <taxon>Sordariomycetes</taxon>
        <taxon>Hypocreomycetidae</taxon>
        <taxon>Glomerellales</taxon>
        <taxon>Glomerellaceae</taxon>
        <taxon>Colletotrichum</taxon>
        <taxon>Colletotrichum destructivum species complex</taxon>
    </lineage>
</organism>
<gene>
    <name evidence="1" type="ORF">CTA1_6060</name>
</gene>
<keyword evidence="2" id="KW-1185">Reference proteome</keyword>
<sequence length="68" mass="7873">MYIVRRGAEAEDERRTVDLFRVLIYDGNGDIEQHFSVVQKQRKLGIGTIEFLSTNSEPFDAEKAKKKK</sequence>
<dbReference type="Proteomes" id="UP000310108">
    <property type="component" value="Unassembled WGS sequence"/>
</dbReference>